<feature type="compositionally biased region" description="Basic and acidic residues" evidence="1">
    <location>
        <begin position="26"/>
        <end position="55"/>
    </location>
</feature>
<proteinExistence type="predicted"/>
<gene>
    <name evidence="2" type="ORF">VB774_18495</name>
</gene>
<dbReference type="EMBL" id="JAYGIE010000094">
    <property type="protein sequence ID" value="MEA5479616.1"/>
    <property type="molecule type" value="Genomic_DNA"/>
</dbReference>
<keyword evidence="3" id="KW-1185">Reference proteome</keyword>
<evidence type="ECO:0000256" key="1">
    <source>
        <dbReference type="SAM" id="MobiDB-lite"/>
    </source>
</evidence>
<name>A0ABU5TNL1_9CYAN</name>
<feature type="region of interest" description="Disordered" evidence="1">
    <location>
        <begin position="1"/>
        <end position="74"/>
    </location>
</feature>
<reference evidence="2 3" key="1">
    <citation type="submission" date="2023-12" db="EMBL/GenBank/DDBJ databases">
        <title>Baltic Sea Cyanobacteria.</title>
        <authorList>
            <person name="Delbaje E."/>
            <person name="Fewer D.P."/>
            <person name="Shishido T.K."/>
        </authorList>
    </citation>
    <scope>NUCLEOTIDE SEQUENCE [LARGE SCALE GENOMIC DNA]</scope>
    <source>
        <strain evidence="2 3">UHCC 0370</strain>
    </source>
</reference>
<organism evidence="2 3">
    <name type="scientific">Pseudanabaena galeata UHCC 0370</name>
    <dbReference type="NCBI Taxonomy" id="3110310"/>
    <lineage>
        <taxon>Bacteria</taxon>
        <taxon>Bacillati</taxon>
        <taxon>Cyanobacteriota</taxon>
        <taxon>Cyanophyceae</taxon>
        <taxon>Pseudanabaenales</taxon>
        <taxon>Pseudanabaenaceae</taxon>
        <taxon>Pseudanabaena</taxon>
    </lineage>
</organism>
<evidence type="ECO:0000313" key="3">
    <source>
        <dbReference type="Proteomes" id="UP001301388"/>
    </source>
</evidence>
<accession>A0ABU5TNL1</accession>
<dbReference type="Proteomes" id="UP001301388">
    <property type="component" value="Unassembled WGS sequence"/>
</dbReference>
<evidence type="ECO:0000313" key="2">
    <source>
        <dbReference type="EMBL" id="MEA5479616.1"/>
    </source>
</evidence>
<feature type="compositionally biased region" description="Basic and acidic residues" evidence="1">
    <location>
        <begin position="1"/>
        <end position="17"/>
    </location>
</feature>
<dbReference type="RefSeq" id="WP_323262809.1">
    <property type="nucleotide sequence ID" value="NZ_JAYGIE010000094.1"/>
</dbReference>
<comment type="caution">
    <text evidence="2">The sequence shown here is derived from an EMBL/GenBank/DDBJ whole genome shotgun (WGS) entry which is preliminary data.</text>
</comment>
<sequence>MVERPIKKADRQLKPETTETTPSARQSEDSDKKRSGRDGGKGKRDKRGGRDEEVKAPVNLALVRGPKPTKPQPVVEEVIAEVTEAPEESVTEETTEA</sequence>
<protein>
    <submittedName>
        <fullName evidence="2">Uncharacterized protein</fullName>
    </submittedName>
</protein>